<evidence type="ECO:0000313" key="2">
    <source>
        <dbReference type="Proteomes" id="UP000590442"/>
    </source>
</evidence>
<protein>
    <submittedName>
        <fullName evidence="1">Uncharacterized protein</fullName>
    </submittedName>
</protein>
<organism evidence="1 2">
    <name type="scientific">Saonia flava</name>
    <dbReference type="NCBI Taxonomy" id="523696"/>
    <lineage>
        <taxon>Bacteria</taxon>
        <taxon>Pseudomonadati</taxon>
        <taxon>Bacteroidota</taxon>
        <taxon>Flavobacteriia</taxon>
        <taxon>Flavobacteriales</taxon>
        <taxon>Flavobacteriaceae</taxon>
        <taxon>Saonia</taxon>
    </lineage>
</organism>
<dbReference type="AlphaFoldDB" id="A0A846QQ95"/>
<reference evidence="1 2" key="1">
    <citation type="submission" date="2020-03" db="EMBL/GenBank/DDBJ databases">
        <title>Genomic Encyclopedia of Type Strains, Phase IV (KMG-IV): sequencing the most valuable type-strain genomes for metagenomic binning, comparative biology and taxonomic classification.</title>
        <authorList>
            <person name="Goeker M."/>
        </authorList>
    </citation>
    <scope>NUCLEOTIDE SEQUENCE [LARGE SCALE GENOMIC DNA]</scope>
    <source>
        <strain evidence="1 2">DSM 29762</strain>
    </source>
</reference>
<gene>
    <name evidence="1" type="ORF">GGR42_000740</name>
</gene>
<dbReference type="EMBL" id="JAATJJ010000001">
    <property type="protein sequence ID" value="NJB70278.1"/>
    <property type="molecule type" value="Genomic_DNA"/>
</dbReference>
<keyword evidence="2" id="KW-1185">Reference proteome</keyword>
<comment type="caution">
    <text evidence="1">The sequence shown here is derived from an EMBL/GenBank/DDBJ whole genome shotgun (WGS) entry which is preliminary data.</text>
</comment>
<evidence type="ECO:0000313" key="1">
    <source>
        <dbReference type="EMBL" id="NJB70278.1"/>
    </source>
</evidence>
<accession>A0A846QQ95</accession>
<sequence length="52" mass="5993">MCKNLLQTLFLILSHYKIASVFEKINVLKVIRGMFGETSTHWLSITETILNP</sequence>
<dbReference type="Proteomes" id="UP000590442">
    <property type="component" value="Unassembled WGS sequence"/>
</dbReference>
<proteinExistence type="predicted"/>
<name>A0A846QQ95_9FLAO</name>